<protein>
    <submittedName>
        <fullName evidence="1">Uncharacterized protein</fullName>
    </submittedName>
</protein>
<proteinExistence type="predicted"/>
<organism evidence="1 2">
    <name type="scientific">Oscillatoria acuminata PCC 6304</name>
    <dbReference type="NCBI Taxonomy" id="56110"/>
    <lineage>
        <taxon>Bacteria</taxon>
        <taxon>Bacillati</taxon>
        <taxon>Cyanobacteriota</taxon>
        <taxon>Cyanophyceae</taxon>
        <taxon>Oscillatoriophycideae</taxon>
        <taxon>Oscillatoriales</taxon>
        <taxon>Oscillatoriaceae</taxon>
        <taxon>Oscillatoria</taxon>
    </lineage>
</organism>
<keyword evidence="2" id="KW-1185">Reference proteome</keyword>
<accession>K9TMD4</accession>
<dbReference type="Proteomes" id="UP000010367">
    <property type="component" value="Chromosome"/>
</dbReference>
<evidence type="ECO:0000313" key="2">
    <source>
        <dbReference type="Proteomes" id="UP000010367"/>
    </source>
</evidence>
<name>K9TMD4_9CYAN</name>
<sequence>MTGHSFDFVLAYRFTGYGLQRVLARENKSSITDCQSYILRVEGESPQPGLGEAIAYFDKIP</sequence>
<dbReference type="AlphaFoldDB" id="K9TMD4"/>
<dbReference type="KEGG" id="oac:Oscil6304_3616"/>
<dbReference type="HOGENOM" id="CLU_2918188_0_0_3"/>
<gene>
    <name evidence="1" type="ORF">Oscil6304_3616</name>
</gene>
<reference evidence="1 2" key="1">
    <citation type="submission" date="2012-06" db="EMBL/GenBank/DDBJ databases">
        <title>Finished chromosome of genome of Oscillatoria acuminata PCC 6304.</title>
        <authorList>
            <consortium name="US DOE Joint Genome Institute"/>
            <person name="Gugger M."/>
            <person name="Coursin T."/>
            <person name="Rippka R."/>
            <person name="Tandeau De Marsac N."/>
            <person name="Huntemann M."/>
            <person name="Wei C.-L."/>
            <person name="Han J."/>
            <person name="Detter J.C."/>
            <person name="Han C."/>
            <person name="Tapia R."/>
            <person name="Davenport K."/>
            <person name="Daligault H."/>
            <person name="Erkkila T."/>
            <person name="Gu W."/>
            <person name="Munk A.C.C."/>
            <person name="Teshima H."/>
            <person name="Xu Y."/>
            <person name="Chain P."/>
            <person name="Chen A."/>
            <person name="Krypides N."/>
            <person name="Mavromatis K."/>
            <person name="Markowitz V."/>
            <person name="Szeto E."/>
            <person name="Ivanova N."/>
            <person name="Mikhailova N."/>
            <person name="Ovchinnikova G."/>
            <person name="Pagani I."/>
            <person name="Pati A."/>
            <person name="Goodwin L."/>
            <person name="Peters L."/>
            <person name="Pitluck S."/>
            <person name="Woyke T."/>
            <person name="Kerfeld C."/>
        </authorList>
    </citation>
    <scope>NUCLEOTIDE SEQUENCE [LARGE SCALE GENOMIC DNA]</scope>
    <source>
        <strain evidence="1 2">PCC 6304</strain>
    </source>
</reference>
<dbReference type="EMBL" id="CP003607">
    <property type="protein sequence ID" value="AFY83179.1"/>
    <property type="molecule type" value="Genomic_DNA"/>
</dbReference>
<dbReference type="InParanoid" id="K9TMD4"/>
<dbReference type="STRING" id="56110.Oscil6304_3616"/>
<evidence type="ECO:0000313" key="1">
    <source>
        <dbReference type="EMBL" id="AFY83179.1"/>
    </source>
</evidence>